<dbReference type="Proteomes" id="UP000828390">
    <property type="component" value="Unassembled WGS sequence"/>
</dbReference>
<reference evidence="2" key="2">
    <citation type="submission" date="2020-11" db="EMBL/GenBank/DDBJ databases">
        <authorList>
            <person name="McCartney M.A."/>
            <person name="Auch B."/>
            <person name="Kono T."/>
            <person name="Mallez S."/>
            <person name="Becker A."/>
            <person name="Gohl D.M."/>
            <person name="Silverstein K.A.T."/>
            <person name="Koren S."/>
            <person name="Bechman K.B."/>
            <person name="Herman A."/>
            <person name="Abrahante J.E."/>
            <person name="Garbe J."/>
        </authorList>
    </citation>
    <scope>NUCLEOTIDE SEQUENCE</scope>
    <source>
        <strain evidence="2">Duluth1</strain>
        <tissue evidence="2">Whole animal</tissue>
    </source>
</reference>
<feature type="compositionally biased region" description="Polar residues" evidence="1">
    <location>
        <begin position="1"/>
        <end position="39"/>
    </location>
</feature>
<evidence type="ECO:0000313" key="2">
    <source>
        <dbReference type="EMBL" id="KAH3839141.1"/>
    </source>
</evidence>
<comment type="caution">
    <text evidence="2">The sequence shown here is derived from an EMBL/GenBank/DDBJ whole genome shotgun (WGS) entry which is preliminary data.</text>
</comment>
<reference evidence="2" key="1">
    <citation type="journal article" date="2019" name="bioRxiv">
        <title>The Genome of the Zebra Mussel, Dreissena polymorpha: A Resource for Invasive Species Research.</title>
        <authorList>
            <person name="McCartney M.A."/>
            <person name="Auch B."/>
            <person name="Kono T."/>
            <person name="Mallez S."/>
            <person name="Zhang Y."/>
            <person name="Obille A."/>
            <person name="Becker A."/>
            <person name="Abrahante J.E."/>
            <person name="Garbe J."/>
            <person name="Badalamenti J.P."/>
            <person name="Herman A."/>
            <person name="Mangelson H."/>
            <person name="Liachko I."/>
            <person name="Sullivan S."/>
            <person name="Sone E.D."/>
            <person name="Koren S."/>
            <person name="Silverstein K.A.T."/>
            <person name="Beckman K.B."/>
            <person name="Gohl D.M."/>
        </authorList>
    </citation>
    <scope>NUCLEOTIDE SEQUENCE</scope>
    <source>
        <strain evidence="2">Duluth1</strain>
        <tissue evidence="2">Whole animal</tissue>
    </source>
</reference>
<protein>
    <submittedName>
        <fullName evidence="2">Uncharacterized protein</fullName>
    </submittedName>
</protein>
<organism evidence="2 3">
    <name type="scientific">Dreissena polymorpha</name>
    <name type="common">Zebra mussel</name>
    <name type="synonym">Mytilus polymorpha</name>
    <dbReference type="NCBI Taxonomy" id="45954"/>
    <lineage>
        <taxon>Eukaryota</taxon>
        <taxon>Metazoa</taxon>
        <taxon>Spiralia</taxon>
        <taxon>Lophotrochozoa</taxon>
        <taxon>Mollusca</taxon>
        <taxon>Bivalvia</taxon>
        <taxon>Autobranchia</taxon>
        <taxon>Heteroconchia</taxon>
        <taxon>Euheterodonta</taxon>
        <taxon>Imparidentia</taxon>
        <taxon>Neoheterodontei</taxon>
        <taxon>Myida</taxon>
        <taxon>Dreissenoidea</taxon>
        <taxon>Dreissenidae</taxon>
        <taxon>Dreissena</taxon>
    </lineage>
</organism>
<proteinExistence type="predicted"/>
<gene>
    <name evidence="2" type="ORF">DPMN_112565</name>
</gene>
<name>A0A9D4KHB4_DREPO</name>
<sequence length="151" mass="16974">MNRGSTGMNRGSTQDNQDEPGTTGYNRKSIKMLNTSGMNLESPGRTGNDRHGTRNNWDGTTPEELRQFPGCHWWCPGGARVNDGRGNRLCRVVDLIGFTGAAPGNSRAKCPKTLTLDLNLELIQDFITRKYFDHLSRRLSNKMLDTRVFTR</sequence>
<keyword evidence="3" id="KW-1185">Reference proteome</keyword>
<feature type="region of interest" description="Disordered" evidence="1">
    <location>
        <begin position="1"/>
        <end position="62"/>
    </location>
</feature>
<dbReference type="EMBL" id="JAIWYP010000004">
    <property type="protein sequence ID" value="KAH3839141.1"/>
    <property type="molecule type" value="Genomic_DNA"/>
</dbReference>
<accession>A0A9D4KHB4</accession>
<evidence type="ECO:0000313" key="3">
    <source>
        <dbReference type="Proteomes" id="UP000828390"/>
    </source>
</evidence>
<dbReference type="AlphaFoldDB" id="A0A9D4KHB4"/>
<evidence type="ECO:0000256" key="1">
    <source>
        <dbReference type="SAM" id="MobiDB-lite"/>
    </source>
</evidence>